<name>A0ABQ3GE79_9BURK</name>
<protein>
    <submittedName>
        <fullName evidence="1">Uncharacterized protein</fullName>
    </submittedName>
</protein>
<sequence>MPPEVRTLLVRFRDALARTRLPDDAHGLANDLVNHLIALHDAGTLTAPFLKMALEPFHELPQVAQIVGPLVRFAAHQSAAMGHREFRRSDSLPWISSSYASLEPKGVLDGLSGFRPSDFPQD</sequence>
<dbReference type="Proteomes" id="UP000626210">
    <property type="component" value="Unassembled WGS sequence"/>
</dbReference>
<proteinExistence type="predicted"/>
<accession>A0ABQ3GE79</accession>
<organism evidence="1 2">
    <name type="scientific">Pseudorhodoferax aquiterrae</name>
    <dbReference type="NCBI Taxonomy" id="747304"/>
    <lineage>
        <taxon>Bacteria</taxon>
        <taxon>Pseudomonadati</taxon>
        <taxon>Pseudomonadota</taxon>
        <taxon>Betaproteobacteria</taxon>
        <taxon>Burkholderiales</taxon>
        <taxon>Comamonadaceae</taxon>
    </lineage>
</organism>
<reference evidence="2" key="1">
    <citation type="journal article" date="2019" name="Int. J. Syst. Evol. Microbiol.">
        <title>The Global Catalogue of Microorganisms (GCM) 10K type strain sequencing project: providing services to taxonomists for standard genome sequencing and annotation.</title>
        <authorList>
            <consortium name="The Broad Institute Genomics Platform"/>
            <consortium name="The Broad Institute Genome Sequencing Center for Infectious Disease"/>
            <person name="Wu L."/>
            <person name="Ma J."/>
        </authorList>
    </citation>
    <scope>NUCLEOTIDE SEQUENCE [LARGE SCALE GENOMIC DNA]</scope>
    <source>
        <strain evidence="2">KCTC 23314</strain>
    </source>
</reference>
<dbReference type="RefSeq" id="WP_189690435.1">
    <property type="nucleotide sequence ID" value="NZ_BMYK01000033.1"/>
</dbReference>
<keyword evidence="2" id="KW-1185">Reference proteome</keyword>
<evidence type="ECO:0000313" key="1">
    <source>
        <dbReference type="EMBL" id="GHD00905.1"/>
    </source>
</evidence>
<comment type="caution">
    <text evidence="1">The sequence shown here is derived from an EMBL/GenBank/DDBJ whole genome shotgun (WGS) entry which is preliminary data.</text>
</comment>
<gene>
    <name evidence="1" type="ORF">GCM10007320_58830</name>
</gene>
<dbReference type="EMBL" id="BMYK01000033">
    <property type="protein sequence ID" value="GHD00905.1"/>
    <property type="molecule type" value="Genomic_DNA"/>
</dbReference>
<evidence type="ECO:0000313" key="2">
    <source>
        <dbReference type="Proteomes" id="UP000626210"/>
    </source>
</evidence>